<dbReference type="EMBL" id="HG994357">
    <property type="protein sequence ID" value="CAF2118151.1"/>
    <property type="molecule type" value="Genomic_DNA"/>
</dbReference>
<dbReference type="InterPro" id="IPR036188">
    <property type="entry name" value="FAD/NAD-bd_sf"/>
</dbReference>
<accession>A0A816V9U6</accession>
<feature type="region of interest" description="Disordered" evidence="1">
    <location>
        <begin position="1"/>
        <end position="48"/>
    </location>
</feature>
<feature type="compositionally biased region" description="Polar residues" evidence="1">
    <location>
        <begin position="1"/>
        <end position="19"/>
    </location>
</feature>
<dbReference type="Gene3D" id="3.50.50.60">
    <property type="entry name" value="FAD/NAD(P)-binding domain"/>
    <property type="match status" value="1"/>
</dbReference>
<feature type="non-terminal residue" evidence="2">
    <location>
        <position position="66"/>
    </location>
</feature>
<protein>
    <submittedName>
        <fullName evidence="2">(rape) hypothetical protein</fullName>
    </submittedName>
</protein>
<organism evidence="2">
    <name type="scientific">Brassica napus</name>
    <name type="common">Rape</name>
    <dbReference type="NCBI Taxonomy" id="3708"/>
    <lineage>
        <taxon>Eukaryota</taxon>
        <taxon>Viridiplantae</taxon>
        <taxon>Streptophyta</taxon>
        <taxon>Embryophyta</taxon>
        <taxon>Tracheophyta</taxon>
        <taxon>Spermatophyta</taxon>
        <taxon>Magnoliopsida</taxon>
        <taxon>eudicotyledons</taxon>
        <taxon>Gunneridae</taxon>
        <taxon>Pentapetalae</taxon>
        <taxon>rosids</taxon>
        <taxon>malvids</taxon>
        <taxon>Brassicales</taxon>
        <taxon>Brassicaceae</taxon>
        <taxon>Brassiceae</taxon>
        <taxon>Brassica</taxon>
    </lineage>
</organism>
<dbReference type="Proteomes" id="UP001295469">
    <property type="component" value="Chromosome A03"/>
</dbReference>
<dbReference type="AlphaFoldDB" id="A0A816V9U6"/>
<gene>
    <name evidence="2" type="ORF">DARMORV10_A03P00500.1</name>
</gene>
<reference evidence="2" key="1">
    <citation type="submission" date="2021-01" db="EMBL/GenBank/DDBJ databases">
        <authorList>
            <consortium name="Genoscope - CEA"/>
            <person name="William W."/>
        </authorList>
    </citation>
    <scope>NUCLEOTIDE SEQUENCE</scope>
</reference>
<evidence type="ECO:0000256" key="1">
    <source>
        <dbReference type="SAM" id="MobiDB-lite"/>
    </source>
</evidence>
<name>A0A816V9U6_BRANA</name>
<sequence length="66" mass="7352">MSSIQLRFGSTASRSSSDLSGYVRHQERESSQRKGLKPGELAIISREEPVAPYERPALSKGYINLE</sequence>
<evidence type="ECO:0000313" key="2">
    <source>
        <dbReference type="EMBL" id="CAF2118151.1"/>
    </source>
</evidence>
<proteinExistence type="predicted"/>